<dbReference type="OrthoDB" id="1431247at2759"/>
<proteinExistence type="inferred from homology"/>
<accession>A4RUA9</accession>
<name>A4RUA9_OSTLU</name>
<dbReference type="Proteomes" id="UP000001568">
    <property type="component" value="Chromosome 3"/>
</dbReference>
<evidence type="ECO:0000256" key="2">
    <source>
        <dbReference type="PROSITE-ProRule" id="PRU00285"/>
    </source>
</evidence>
<evidence type="ECO:0000256" key="4">
    <source>
        <dbReference type="SAM" id="MobiDB-lite"/>
    </source>
</evidence>
<reference evidence="6 7" key="1">
    <citation type="journal article" date="2007" name="Proc. Natl. Acad. Sci. U.S.A.">
        <title>The tiny eukaryote Ostreococcus provides genomic insights into the paradox of plankton speciation.</title>
        <authorList>
            <person name="Palenik B."/>
            <person name="Grimwood J."/>
            <person name="Aerts A."/>
            <person name="Rouze P."/>
            <person name="Salamov A."/>
            <person name="Putnam N."/>
            <person name="Dupont C."/>
            <person name="Jorgensen R."/>
            <person name="Derelle E."/>
            <person name="Rombauts S."/>
            <person name="Zhou K."/>
            <person name="Otillar R."/>
            <person name="Merchant S.S."/>
            <person name="Podell S."/>
            <person name="Gaasterland T."/>
            <person name="Napoli C."/>
            <person name="Gendler K."/>
            <person name="Manuell A."/>
            <person name="Tai V."/>
            <person name="Vallon O."/>
            <person name="Piganeau G."/>
            <person name="Jancek S."/>
            <person name="Heijde M."/>
            <person name="Jabbari K."/>
            <person name="Bowler C."/>
            <person name="Lohr M."/>
            <person name="Robbens S."/>
            <person name="Werner G."/>
            <person name="Dubchak I."/>
            <person name="Pazour G.J."/>
            <person name="Ren Q."/>
            <person name="Paulsen I."/>
            <person name="Delwiche C."/>
            <person name="Schmutz J."/>
            <person name="Rokhsar D."/>
            <person name="Van de Peer Y."/>
            <person name="Moreau H."/>
            <person name="Grigoriev I.V."/>
        </authorList>
    </citation>
    <scope>NUCLEOTIDE SEQUENCE [LARGE SCALE GENOMIC DNA]</scope>
    <source>
        <strain evidence="6 7">CCE9901</strain>
    </source>
</reference>
<dbReference type="EMBL" id="CP000583">
    <property type="protein sequence ID" value="ABO95220.1"/>
    <property type="molecule type" value="Genomic_DNA"/>
</dbReference>
<feature type="region of interest" description="Disordered" evidence="4">
    <location>
        <begin position="346"/>
        <end position="391"/>
    </location>
</feature>
<dbReference type="AlphaFoldDB" id="A4RUA9"/>
<evidence type="ECO:0000259" key="5">
    <source>
        <dbReference type="PROSITE" id="PS01031"/>
    </source>
</evidence>
<dbReference type="RefSeq" id="XP_001416927.1">
    <property type="nucleotide sequence ID" value="XM_001416890.1"/>
</dbReference>
<dbReference type="SUPFAM" id="SSF49764">
    <property type="entry name" value="HSP20-like chaperones"/>
    <property type="match status" value="3"/>
</dbReference>
<evidence type="ECO:0000256" key="3">
    <source>
        <dbReference type="RuleBase" id="RU003616"/>
    </source>
</evidence>
<dbReference type="InterPro" id="IPR031107">
    <property type="entry name" value="Small_HSP"/>
</dbReference>
<protein>
    <recommendedName>
        <fullName evidence="5">SHSP domain-containing protein</fullName>
    </recommendedName>
</protein>
<comment type="similarity">
    <text evidence="2 3">Belongs to the small heat shock protein (HSP20) family.</text>
</comment>
<sequence>MLGPMMPTMGAMGAMMRAASDVDSMFEHVMRDVGEGNFNFVRDGRAMRAMRGAIGRAKVEETKRGFLISAHAPGLAAKDVHVHVTTDARGNAKLCVSAGERSMTELGLPTKYIDMSVTPKASCIDGILRIAVLKKTSEAVRVPINATARAAIAEGEEDMETDDDGDESTITLSVPGFGERDITVTLHKPEDMLVVRGDSKTFGTFAKTFKNLPTDLEVKHIDVTVRHGLLNIKMADPHAIIPMDIIVSSVNSVVEEDSTKENVTLVRRSVPGVSADKVTCRLAADRMLHINIATSHGRAVFQQSLPRNIDFHSIRASCADGVLTVSADRDESANKSHTVQVEVSGDHPAALIEPATETNPTAALPESDEQQPVVEEPEYDGKVEDVEDVPM</sequence>
<feature type="domain" description="SHSP" evidence="5">
    <location>
        <begin position="150"/>
        <end position="344"/>
    </location>
</feature>
<dbReference type="PANTHER" id="PTHR11527">
    <property type="entry name" value="HEAT-SHOCK PROTEIN 20 FAMILY MEMBER"/>
    <property type="match status" value="1"/>
</dbReference>
<dbReference type="Gene3D" id="2.60.40.790">
    <property type="match status" value="2"/>
</dbReference>
<dbReference type="PROSITE" id="PS01031">
    <property type="entry name" value="SHSP"/>
    <property type="match status" value="1"/>
</dbReference>
<keyword evidence="1" id="KW-0346">Stress response</keyword>
<dbReference type="Pfam" id="PF00011">
    <property type="entry name" value="HSP20"/>
    <property type="match status" value="1"/>
</dbReference>
<dbReference type="InterPro" id="IPR008978">
    <property type="entry name" value="HSP20-like_chaperone"/>
</dbReference>
<evidence type="ECO:0000313" key="6">
    <source>
        <dbReference type="EMBL" id="ABO95220.1"/>
    </source>
</evidence>
<dbReference type="HOGENOM" id="CLU_748730_0_0_1"/>
<dbReference type="GeneID" id="5001020"/>
<dbReference type="InterPro" id="IPR002068">
    <property type="entry name" value="A-crystallin/Hsp20_dom"/>
</dbReference>
<organism evidence="6 7">
    <name type="scientific">Ostreococcus lucimarinus (strain CCE9901)</name>
    <dbReference type="NCBI Taxonomy" id="436017"/>
    <lineage>
        <taxon>Eukaryota</taxon>
        <taxon>Viridiplantae</taxon>
        <taxon>Chlorophyta</taxon>
        <taxon>Mamiellophyceae</taxon>
        <taxon>Mamiellales</taxon>
        <taxon>Bathycoccaceae</taxon>
        <taxon>Ostreococcus</taxon>
    </lineage>
</organism>
<evidence type="ECO:0000313" key="7">
    <source>
        <dbReference type="Proteomes" id="UP000001568"/>
    </source>
</evidence>
<dbReference type="CDD" id="cd06464">
    <property type="entry name" value="ACD_sHsps-like"/>
    <property type="match status" value="2"/>
</dbReference>
<evidence type="ECO:0000256" key="1">
    <source>
        <dbReference type="ARBA" id="ARBA00023016"/>
    </source>
</evidence>
<keyword evidence="7" id="KW-1185">Reference proteome</keyword>
<gene>
    <name evidence="6" type="ORF">OSTLU_24223</name>
</gene>
<dbReference type="OMA" id="PKASCID"/>
<dbReference type="KEGG" id="olu:OSTLU_24223"/>
<dbReference type="Gramene" id="ABO95220">
    <property type="protein sequence ID" value="ABO95220"/>
    <property type="gene ID" value="OSTLU_24223"/>
</dbReference>